<keyword evidence="2" id="KW-1185">Reference proteome</keyword>
<dbReference type="EMBL" id="JAVXUP010004211">
    <property type="protein sequence ID" value="KAK2997409.1"/>
    <property type="molecule type" value="Genomic_DNA"/>
</dbReference>
<proteinExistence type="predicted"/>
<evidence type="ECO:0000313" key="1">
    <source>
        <dbReference type="EMBL" id="KAK2997409.1"/>
    </source>
</evidence>
<dbReference type="PANTHER" id="PTHR35121">
    <property type="entry name" value="HOMEODOMAIN PROTEIN 8, PUTATIVE-RELATED"/>
    <property type="match status" value="1"/>
</dbReference>
<dbReference type="PANTHER" id="PTHR35121:SF2">
    <property type="entry name" value="SWIM-TYPE DOMAIN-CONTAINING PROTEIN"/>
    <property type="match status" value="1"/>
</dbReference>
<reference evidence="1" key="1">
    <citation type="submission" date="2022-12" db="EMBL/GenBank/DDBJ databases">
        <title>Draft genome assemblies for two species of Escallonia (Escalloniales).</title>
        <authorList>
            <person name="Chanderbali A."/>
            <person name="Dervinis C."/>
            <person name="Anghel I."/>
            <person name="Soltis D."/>
            <person name="Soltis P."/>
            <person name="Zapata F."/>
        </authorList>
    </citation>
    <scope>NUCLEOTIDE SEQUENCE</scope>
    <source>
        <strain evidence="1">UCBG64.0493</strain>
        <tissue evidence="1">Leaf</tissue>
    </source>
</reference>
<comment type="caution">
    <text evidence="1">The sequence shown here is derived from an EMBL/GenBank/DDBJ whole genome shotgun (WGS) entry which is preliminary data.</text>
</comment>
<accession>A0AA88UTR8</accession>
<organism evidence="1 2">
    <name type="scientific">Escallonia herrerae</name>
    <dbReference type="NCBI Taxonomy" id="1293975"/>
    <lineage>
        <taxon>Eukaryota</taxon>
        <taxon>Viridiplantae</taxon>
        <taxon>Streptophyta</taxon>
        <taxon>Embryophyta</taxon>
        <taxon>Tracheophyta</taxon>
        <taxon>Spermatophyta</taxon>
        <taxon>Magnoliopsida</taxon>
        <taxon>eudicotyledons</taxon>
        <taxon>Gunneridae</taxon>
        <taxon>Pentapetalae</taxon>
        <taxon>asterids</taxon>
        <taxon>campanulids</taxon>
        <taxon>Escalloniales</taxon>
        <taxon>Escalloniaceae</taxon>
        <taxon>Escallonia</taxon>
    </lineage>
</organism>
<protein>
    <submittedName>
        <fullName evidence="1">Uncharacterized protein</fullName>
    </submittedName>
</protein>
<dbReference type="Proteomes" id="UP001188597">
    <property type="component" value="Unassembled WGS sequence"/>
</dbReference>
<name>A0AA88UTR8_9ASTE</name>
<gene>
    <name evidence="1" type="ORF">RJ639_025510</name>
</gene>
<evidence type="ECO:0000313" key="2">
    <source>
        <dbReference type="Proteomes" id="UP001188597"/>
    </source>
</evidence>
<dbReference type="AlphaFoldDB" id="A0AA88UTR8"/>
<sequence>MATGAAGDGLFRGAYDGCISGHDMGIRRRPYHRNCSCALHKMRGHCSHSSPKNKVSYPIRRAWSESCLSLMASGSSSPSTSPAPAAAEPSGRTNLVLSGHASVGSDTISNQEATITFLVIVVGHEHDAATTGTMPVGGVRMMVVSGV</sequence>